<reference evidence="1 2" key="1">
    <citation type="submission" date="2020-04" db="EMBL/GenBank/DDBJ databases">
        <authorList>
            <person name="De Canck E."/>
        </authorList>
    </citation>
    <scope>NUCLEOTIDE SEQUENCE [LARGE SCALE GENOMIC DNA]</scope>
    <source>
        <strain evidence="1 2">LMG 29542</strain>
    </source>
</reference>
<sequence length="64" mass="7417">MSVQTTTNVGEMVNDWNRERSRFFPLGCGEEFINLSIDTKKRRLTNTYHEEATPKVGITHQQFG</sequence>
<organism evidence="1 2">
    <name type="scientific">Paraburkholderia humisilvae</name>
    <dbReference type="NCBI Taxonomy" id="627669"/>
    <lineage>
        <taxon>Bacteria</taxon>
        <taxon>Pseudomonadati</taxon>
        <taxon>Pseudomonadota</taxon>
        <taxon>Betaproteobacteria</taxon>
        <taxon>Burkholderiales</taxon>
        <taxon>Burkholderiaceae</taxon>
        <taxon>Paraburkholderia</taxon>
    </lineage>
</organism>
<keyword evidence="2" id="KW-1185">Reference proteome</keyword>
<evidence type="ECO:0000313" key="1">
    <source>
        <dbReference type="EMBL" id="CAB3768252.1"/>
    </source>
</evidence>
<dbReference type="Proteomes" id="UP000494363">
    <property type="component" value="Unassembled WGS sequence"/>
</dbReference>
<evidence type="ECO:0000313" key="2">
    <source>
        <dbReference type="Proteomes" id="UP000494363"/>
    </source>
</evidence>
<accession>A0A6J5ESX0</accession>
<dbReference type="EMBL" id="CADIKH010000036">
    <property type="protein sequence ID" value="CAB3768252.1"/>
    <property type="molecule type" value="Genomic_DNA"/>
</dbReference>
<dbReference type="AlphaFoldDB" id="A0A6J5ESX0"/>
<gene>
    <name evidence="1" type="ORF">LMG29542_05821</name>
</gene>
<protein>
    <submittedName>
        <fullName evidence="1">Uncharacterized protein</fullName>
    </submittedName>
</protein>
<proteinExistence type="predicted"/>
<name>A0A6J5ESX0_9BURK</name>